<sequence>MYIGVEELMRKRFLPLILILCLFLTGCSLDIKSLFVKEEEVPLSNLSAEALYFDGKTAREKTKELITSAQKSIYVEQKIFSDPELKALIIQKAASGIEIRILLDQFETPNKTTLNEFKSNNISVQYYPAQKGQTNEAKFLIVDLREAMVYSFPWTEKGFNSHNLAVHLSERSAWKLASTVFNRDWIFTTTLSLDIPKTTELVEDNISVLANTNIKQKLLDQIQKSTTNIWIIVSHVTDSDILQALVDASAKGVDIKLIVDSGIMPKSYQGDIESLQAAGVQIRYYDSSAHPPLEINVGIFDRQTFIFSSSGWGYKAFVMNHEVAILVPSPTASQELIVKFDQDWLNSSPTPPEQEPG</sequence>
<dbReference type="GO" id="GO:0004630">
    <property type="term" value="F:phospholipase D activity"/>
    <property type="evidence" value="ECO:0007669"/>
    <property type="project" value="UniProtKB-EC"/>
</dbReference>
<evidence type="ECO:0000256" key="4">
    <source>
        <dbReference type="ARBA" id="ARBA00022801"/>
    </source>
</evidence>
<protein>
    <recommendedName>
        <fullName evidence="3">phospholipase D</fullName>
        <ecNumber evidence="3">3.1.4.4</ecNumber>
    </recommendedName>
</protein>
<evidence type="ECO:0000256" key="1">
    <source>
        <dbReference type="ARBA" id="ARBA00000798"/>
    </source>
</evidence>
<evidence type="ECO:0000259" key="7">
    <source>
        <dbReference type="Pfam" id="PF13091"/>
    </source>
</evidence>
<proteinExistence type="inferred from homology"/>
<dbReference type="GO" id="GO:0016891">
    <property type="term" value="F:RNA endonuclease activity producing 5'-phosphomonoesters, hydrolytic mechanism"/>
    <property type="evidence" value="ECO:0007669"/>
    <property type="project" value="TreeGrafter"/>
</dbReference>
<name>A0A0W1JJX5_DESHA</name>
<dbReference type="SUPFAM" id="SSF56024">
    <property type="entry name" value="Phospholipase D/nuclease"/>
    <property type="match status" value="2"/>
</dbReference>
<evidence type="ECO:0000313" key="8">
    <source>
        <dbReference type="EMBL" id="KTE91279.1"/>
    </source>
</evidence>
<comment type="catalytic activity">
    <reaction evidence="1">
        <text>a 1,2-diacyl-sn-glycero-3-phosphocholine + H2O = a 1,2-diacyl-sn-glycero-3-phosphate + choline + H(+)</text>
        <dbReference type="Rhea" id="RHEA:14445"/>
        <dbReference type="ChEBI" id="CHEBI:15354"/>
        <dbReference type="ChEBI" id="CHEBI:15377"/>
        <dbReference type="ChEBI" id="CHEBI:15378"/>
        <dbReference type="ChEBI" id="CHEBI:57643"/>
        <dbReference type="ChEBI" id="CHEBI:58608"/>
        <dbReference type="EC" id="3.1.4.4"/>
    </reaction>
</comment>
<organism evidence="8 9">
    <name type="scientific">Desulfitobacterium hafniense</name>
    <name type="common">Desulfitobacterium frappieri</name>
    <dbReference type="NCBI Taxonomy" id="49338"/>
    <lineage>
        <taxon>Bacteria</taxon>
        <taxon>Bacillati</taxon>
        <taxon>Bacillota</taxon>
        <taxon>Clostridia</taxon>
        <taxon>Eubacteriales</taxon>
        <taxon>Desulfitobacteriaceae</taxon>
        <taxon>Desulfitobacterium</taxon>
    </lineage>
</organism>
<dbReference type="EC" id="3.1.4.4" evidence="3"/>
<dbReference type="AlphaFoldDB" id="A0A0W1JJX5"/>
<feature type="domain" description="Phospholipase D-like" evidence="7">
    <location>
        <begin position="218"/>
        <end position="344"/>
    </location>
</feature>
<feature type="domain" description="Phospholipase D-like" evidence="7">
    <location>
        <begin position="64"/>
        <end position="185"/>
    </location>
</feature>
<accession>A0A0W1JJX5</accession>
<comment type="caution">
    <text evidence="8">The sequence shown here is derived from an EMBL/GenBank/DDBJ whole genome shotgun (WGS) entry which is preliminary data.</text>
</comment>
<reference evidence="8 9" key="1">
    <citation type="submission" date="2015-12" db="EMBL/GenBank/DDBJ databases">
        <title>Draft Genome Sequence of Desulfitobacterium hafniense Strain DH, a Sulfate-reducing Bacterium Isolated from Paddy Soils.</title>
        <authorList>
            <person name="Bao P."/>
            <person name="Zhang X."/>
            <person name="Li G."/>
        </authorList>
    </citation>
    <scope>NUCLEOTIDE SEQUENCE [LARGE SCALE GENOMIC DNA]</scope>
    <source>
        <strain evidence="8 9">DH</strain>
    </source>
</reference>
<evidence type="ECO:0000313" key="9">
    <source>
        <dbReference type="Proteomes" id="UP000054623"/>
    </source>
</evidence>
<evidence type="ECO:0000256" key="5">
    <source>
        <dbReference type="ARBA" id="ARBA00022963"/>
    </source>
</evidence>
<comment type="similarity">
    <text evidence="2">Belongs to the phospholipase D family.</text>
</comment>
<dbReference type="OrthoDB" id="1792714at2"/>
<keyword evidence="6" id="KW-0443">Lipid metabolism</keyword>
<dbReference type="Pfam" id="PF13091">
    <property type="entry name" value="PLDc_2"/>
    <property type="match status" value="2"/>
</dbReference>
<keyword evidence="5" id="KW-0442">Lipid degradation</keyword>
<gene>
    <name evidence="8" type="ORF">AT727_06705</name>
</gene>
<dbReference type="PANTHER" id="PTHR43856:SF1">
    <property type="entry name" value="MITOCHONDRIAL CARDIOLIPIN HYDROLASE"/>
    <property type="match status" value="1"/>
</dbReference>
<dbReference type="PANTHER" id="PTHR43856">
    <property type="entry name" value="CARDIOLIPIN HYDROLASE"/>
    <property type="match status" value="1"/>
</dbReference>
<dbReference type="Proteomes" id="UP000054623">
    <property type="component" value="Unassembled WGS sequence"/>
</dbReference>
<dbReference type="EMBL" id="LOCK01000028">
    <property type="protein sequence ID" value="KTE91279.1"/>
    <property type="molecule type" value="Genomic_DNA"/>
</dbReference>
<dbReference type="Gene3D" id="3.30.870.10">
    <property type="entry name" value="Endonuclease Chain A"/>
    <property type="match status" value="2"/>
</dbReference>
<evidence type="ECO:0000256" key="2">
    <source>
        <dbReference type="ARBA" id="ARBA00008664"/>
    </source>
</evidence>
<dbReference type="GO" id="GO:0016042">
    <property type="term" value="P:lipid catabolic process"/>
    <property type="evidence" value="ECO:0007669"/>
    <property type="project" value="UniProtKB-KW"/>
</dbReference>
<dbReference type="InterPro" id="IPR025202">
    <property type="entry name" value="PLD-like_dom"/>
</dbReference>
<evidence type="ECO:0000256" key="3">
    <source>
        <dbReference type="ARBA" id="ARBA00012027"/>
    </source>
</evidence>
<dbReference type="InterPro" id="IPR051406">
    <property type="entry name" value="PLD_domain"/>
</dbReference>
<evidence type="ECO:0000256" key="6">
    <source>
        <dbReference type="ARBA" id="ARBA00023098"/>
    </source>
</evidence>
<keyword evidence="4" id="KW-0378">Hydrolase</keyword>